<dbReference type="AlphaFoldDB" id="F4G344"/>
<dbReference type="PATRIC" id="fig|1006006.8.peg.1132"/>
<dbReference type="STRING" id="1006006.Mcup_1137"/>
<accession>F4G344</accession>
<sequence length="333" mass="37313">MKFDLYKIKLDYAAVGLRKAGNFYSSDKDFIPSTTIRGAFLYPLVQKGKSDEELEEFHFSPAFPIGSAPSHALSPAGGRKIRCYFEIPNALEKWRNSSYSEVLKETKEALEKIEDEECLQGGSTEPKSGSNERRVPDLKPKVGDIVKFSKTSSVHKYVRVNMETLVQTNVGISKASGSSKTNMLFAYEVKRFNELWVLSKAGFHTVGNVEQIKVGRNSSRGLGLGKVQFVREVDLETPGEGDVGYCLTPCLPSFMGKTYIESEEIRGSTGVYVSWYTWDKGKRGGLKPILRVLNEGTIIKVKRTYELKELWPAGLNMLIKIKDLNDLLNKVKT</sequence>
<keyword evidence="3" id="KW-1185">Reference proteome</keyword>
<dbReference type="EMBL" id="CP002656">
    <property type="protein sequence ID" value="AEB95242.1"/>
    <property type="molecule type" value="Genomic_DNA"/>
</dbReference>
<dbReference type="HOGENOM" id="CLU_914057_0_0_2"/>
<dbReference type="eggNOG" id="arCOG06024">
    <property type="taxonomic scope" value="Archaea"/>
</dbReference>
<evidence type="ECO:0000256" key="1">
    <source>
        <dbReference type="SAM" id="MobiDB-lite"/>
    </source>
</evidence>
<dbReference type="Proteomes" id="UP000007812">
    <property type="component" value="Chromosome"/>
</dbReference>
<dbReference type="GeneID" id="10493328"/>
<reference evidence="2 3" key="1">
    <citation type="journal article" date="2011" name="J. Bacteriol.">
        <title>Complete genome sequence of Metallosphaera cuprina, a metal sulfide-oxidizing archaeon from a hot spring.</title>
        <authorList>
            <person name="Liu L.J."/>
            <person name="You X.Y."/>
            <person name="Zheng H."/>
            <person name="Wang S."/>
            <person name="Jiang C.Y."/>
            <person name="Liu S.J."/>
        </authorList>
    </citation>
    <scope>NUCLEOTIDE SEQUENCE [LARGE SCALE GENOMIC DNA]</scope>
    <source>
        <strain evidence="2 3">Ar-4</strain>
    </source>
</reference>
<dbReference type="RefSeq" id="WP_013737740.1">
    <property type="nucleotide sequence ID" value="NC_015435.1"/>
</dbReference>
<gene>
    <name evidence="2" type="ordered locus">Mcup_1137</name>
</gene>
<dbReference type="KEGG" id="mcn:Mcup_1137"/>
<evidence type="ECO:0000313" key="2">
    <source>
        <dbReference type="EMBL" id="AEB95242.1"/>
    </source>
</evidence>
<organism evidence="2 3">
    <name type="scientific">Metallosphaera cuprina (strain Ar-4)</name>
    <dbReference type="NCBI Taxonomy" id="1006006"/>
    <lineage>
        <taxon>Archaea</taxon>
        <taxon>Thermoproteota</taxon>
        <taxon>Thermoprotei</taxon>
        <taxon>Sulfolobales</taxon>
        <taxon>Sulfolobaceae</taxon>
        <taxon>Metallosphaera</taxon>
    </lineage>
</organism>
<protein>
    <submittedName>
        <fullName evidence="2">Uncharacterized protein</fullName>
    </submittedName>
</protein>
<dbReference type="OrthoDB" id="44241at2157"/>
<feature type="region of interest" description="Disordered" evidence="1">
    <location>
        <begin position="114"/>
        <end position="137"/>
    </location>
</feature>
<evidence type="ECO:0000313" key="3">
    <source>
        <dbReference type="Proteomes" id="UP000007812"/>
    </source>
</evidence>
<name>F4G344_METCR</name>
<proteinExistence type="predicted"/>